<dbReference type="AlphaFoldDB" id="L8JWV3"/>
<evidence type="ECO:0000313" key="10">
    <source>
        <dbReference type="Proteomes" id="UP000011135"/>
    </source>
</evidence>
<name>L8JWV3_9BACT</name>
<feature type="binding site" evidence="6">
    <location>
        <position position="175"/>
    </location>
    <ligand>
        <name>substrate</name>
    </ligand>
</feature>
<dbReference type="EMBL" id="AMZN01000015">
    <property type="protein sequence ID" value="ELR72678.1"/>
    <property type="molecule type" value="Genomic_DNA"/>
</dbReference>
<dbReference type="eggNOG" id="COG0024">
    <property type="taxonomic scope" value="Bacteria"/>
</dbReference>
<evidence type="ECO:0000313" key="9">
    <source>
        <dbReference type="EMBL" id="ELR72678.1"/>
    </source>
</evidence>
<dbReference type="InterPro" id="IPR036005">
    <property type="entry name" value="Creatinase/aminopeptidase-like"/>
</dbReference>
<dbReference type="EC" id="3.4.11.18" evidence="6 7"/>
<evidence type="ECO:0000256" key="4">
    <source>
        <dbReference type="ARBA" id="ARBA00022723"/>
    </source>
</evidence>
<comment type="caution">
    <text evidence="9">The sequence shown here is derived from an EMBL/GenBank/DDBJ whole genome shotgun (WGS) entry which is preliminary data.</text>
</comment>
<feature type="binding site" evidence="6">
    <location>
        <position position="105"/>
    </location>
    <ligand>
        <name>a divalent metal cation</name>
        <dbReference type="ChEBI" id="CHEBI:60240"/>
        <label>2</label>
        <note>catalytic</note>
    </ligand>
</feature>
<dbReference type="InterPro" id="IPR002467">
    <property type="entry name" value="Pept_M24A_MAP1"/>
</dbReference>
<dbReference type="RefSeq" id="WP_009578729.1">
    <property type="nucleotide sequence ID" value="NZ_AMZN01000015.1"/>
</dbReference>
<keyword evidence="2 6" id="KW-0031">Aminopeptidase</keyword>
<feature type="binding site" evidence="6">
    <location>
        <position position="201"/>
    </location>
    <ligand>
        <name>a divalent metal cation</name>
        <dbReference type="ChEBI" id="CHEBI:60240"/>
        <label>2</label>
        <note>catalytic</note>
    </ligand>
</feature>
<dbReference type="PANTHER" id="PTHR43330">
    <property type="entry name" value="METHIONINE AMINOPEPTIDASE"/>
    <property type="match status" value="1"/>
</dbReference>
<dbReference type="InterPro" id="IPR001714">
    <property type="entry name" value="Pept_M24_MAP"/>
</dbReference>
<keyword evidence="5 6" id="KW-0378">Hydrolase</keyword>
<dbReference type="GO" id="GO:0005829">
    <property type="term" value="C:cytosol"/>
    <property type="evidence" value="ECO:0007669"/>
    <property type="project" value="TreeGrafter"/>
</dbReference>
<feature type="binding site" evidence="6">
    <location>
        <position position="77"/>
    </location>
    <ligand>
        <name>substrate</name>
    </ligand>
</feature>
<reference evidence="9 10" key="1">
    <citation type="submission" date="2012-12" db="EMBL/GenBank/DDBJ databases">
        <title>Genome assembly of Fulvivirga imtechensis AK7.</title>
        <authorList>
            <person name="Nupur N."/>
            <person name="Khatri I."/>
            <person name="Kumar R."/>
            <person name="Subramanian S."/>
            <person name="Pinnaka A."/>
        </authorList>
    </citation>
    <scope>NUCLEOTIDE SEQUENCE [LARGE SCALE GENOMIC DNA]</scope>
    <source>
        <strain evidence="9 10">AK7</strain>
    </source>
</reference>
<comment type="catalytic activity">
    <reaction evidence="6 7">
        <text>Release of N-terminal amino acids, preferentially methionine, from peptides and arylamides.</text>
        <dbReference type="EC" id="3.4.11.18"/>
    </reaction>
</comment>
<evidence type="ECO:0000256" key="6">
    <source>
        <dbReference type="HAMAP-Rule" id="MF_01974"/>
    </source>
</evidence>
<evidence type="ECO:0000256" key="3">
    <source>
        <dbReference type="ARBA" id="ARBA00022670"/>
    </source>
</evidence>
<feature type="binding site" evidence="6">
    <location>
        <position position="94"/>
    </location>
    <ligand>
        <name>a divalent metal cation</name>
        <dbReference type="ChEBI" id="CHEBI:60240"/>
        <label>1</label>
    </ligand>
</feature>
<dbReference type="InterPro" id="IPR000994">
    <property type="entry name" value="Pept_M24"/>
</dbReference>
<comment type="subunit">
    <text evidence="6">Monomer.</text>
</comment>
<keyword evidence="3 6" id="KW-0645">Protease</keyword>
<dbReference type="PATRIC" id="fig|1237149.3.peg.1261"/>
<comment type="function">
    <text evidence="1 6">Removes the N-terminal methionine from nascent proteins. The N-terminal methionine is often cleaved when the second residue in the primary sequence is small and uncharged (Met-Ala-, Cys, Gly, Pro, Ser, Thr, or Val). Requires deformylation of the N(alpha)-formylated initiator methionine before it can be hydrolyzed.</text>
</comment>
<keyword evidence="4 6" id="KW-0479">Metal-binding</keyword>
<dbReference type="GO" id="GO:0070006">
    <property type="term" value="F:metalloaminopeptidase activity"/>
    <property type="evidence" value="ECO:0007669"/>
    <property type="project" value="UniProtKB-UniRule"/>
</dbReference>
<protein>
    <recommendedName>
        <fullName evidence="6 7">Methionine aminopeptidase</fullName>
        <shortName evidence="6">MAP</shortName>
        <shortName evidence="6">MetAP</shortName>
        <ecNumber evidence="6 7">3.4.11.18</ecNumber>
    </recommendedName>
    <alternativeName>
        <fullName evidence="6">Peptidase M</fullName>
    </alternativeName>
</protein>
<gene>
    <name evidence="6" type="primary">map</name>
    <name evidence="9" type="ORF">C900_01057</name>
</gene>
<dbReference type="HAMAP" id="MF_01974">
    <property type="entry name" value="MetAP_1"/>
    <property type="match status" value="1"/>
</dbReference>
<dbReference type="Proteomes" id="UP000011135">
    <property type="component" value="Unassembled WGS sequence"/>
</dbReference>
<feature type="binding site" evidence="6">
    <location>
        <position position="105"/>
    </location>
    <ligand>
        <name>a divalent metal cation</name>
        <dbReference type="ChEBI" id="CHEBI:60240"/>
        <label>1</label>
    </ligand>
</feature>
<proteinExistence type="inferred from homology"/>
<comment type="similarity">
    <text evidence="6">Belongs to the peptidase M24A family. Methionine aminopeptidase type 1 subfamily.</text>
</comment>
<dbReference type="Pfam" id="PF00557">
    <property type="entry name" value="Peptidase_M24"/>
    <property type="match status" value="1"/>
</dbReference>
<accession>L8JWV3</accession>
<dbReference type="PRINTS" id="PR00599">
    <property type="entry name" value="MAPEPTIDASE"/>
</dbReference>
<dbReference type="GO" id="GO:0046872">
    <property type="term" value="F:metal ion binding"/>
    <property type="evidence" value="ECO:0007669"/>
    <property type="project" value="UniProtKB-UniRule"/>
</dbReference>
<feature type="domain" description="Peptidase M24" evidence="8">
    <location>
        <begin position="12"/>
        <end position="237"/>
    </location>
</feature>
<evidence type="ECO:0000259" key="8">
    <source>
        <dbReference type="Pfam" id="PF00557"/>
    </source>
</evidence>
<dbReference type="NCBIfam" id="TIGR00500">
    <property type="entry name" value="met_pdase_I"/>
    <property type="match status" value="1"/>
</dbReference>
<evidence type="ECO:0000256" key="5">
    <source>
        <dbReference type="ARBA" id="ARBA00022801"/>
    </source>
</evidence>
<evidence type="ECO:0000256" key="7">
    <source>
        <dbReference type="RuleBase" id="RU003653"/>
    </source>
</evidence>
<keyword evidence="10" id="KW-1185">Reference proteome</keyword>
<dbReference type="Gene3D" id="3.90.230.10">
    <property type="entry name" value="Creatinase/methionine aminopeptidase superfamily"/>
    <property type="match status" value="1"/>
</dbReference>
<dbReference type="CDD" id="cd01086">
    <property type="entry name" value="MetAP1"/>
    <property type="match status" value="1"/>
</dbReference>
<dbReference type="SUPFAM" id="SSF55920">
    <property type="entry name" value="Creatinase/aminopeptidase"/>
    <property type="match status" value="1"/>
</dbReference>
<dbReference type="GO" id="GO:0004239">
    <property type="term" value="F:initiator methionyl aminopeptidase activity"/>
    <property type="evidence" value="ECO:0007669"/>
    <property type="project" value="UniProtKB-UniRule"/>
</dbReference>
<feature type="binding site" evidence="6">
    <location>
        <position position="232"/>
    </location>
    <ligand>
        <name>a divalent metal cation</name>
        <dbReference type="ChEBI" id="CHEBI:60240"/>
        <label>2</label>
        <note>catalytic</note>
    </ligand>
</feature>
<evidence type="ECO:0000256" key="1">
    <source>
        <dbReference type="ARBA" id="ARBA00002521"/>
    </source>
</evidence>
<comment type="cofactor">
    <cofactor evidence="6">
        <name>Co(2+)</name>
        <dbReference type="ChEBI" id="CHEBI:48828"/>
    </cofactor>
    <cofactor evidence="6">
        <name>Zn(2+)</name>
        <dbReference type="ChEBI" id="CHEBI:29105"/>
    </cofactor>
    <cofactor evidence="6">
        <name>Mn(2+)</name>
        <dbReference type="ChEBI" id="CHEBI:29035"/>
    </cofactor>
    <cofactor evidence="6">
        <name>Fe(2+)</name>
        <dbReference type="ChEBI" id="CHEBI:29033"/>
    </cofactor>
    <text evidence="6">Binds 2 divalent metal cations per subunit. Has a high-affinity and a low affinity metal-binding site. The true nature of the physiological cofactor is under debate. The enzyme is active with cobalt, zinc, manganese or divalent iron ions. Most likely, methionine aminopeptidases function as mononuclear Fe(2+)-metalloproteases under physiological conditions, and the catalytically relevant metal-binding site has been assigned to the histidine-containing high-affinity site.</text>
</comment>
<sequence>MIHYKSREEVETIKEGALILGKAHGEVAKQVKPGVKTIELDRIAEEFIKDHGGVPSFKNYNGFPSSLCISLNENVVHGFPSEYELKDGDIISVDCGVYYKGFHSDSAYTYSVGNVDKEVMQLLKVTKESLYKGIEMAVYGNRIGDVAFAIQSHVEQYGYGVVRELVGHGIGRDLHESPEVPNYGKRGKGPKLNDGLVIAIEPMVNLGTKNVVQESDGWTIRTADRRPSAHYEHTVAIFENGTEVLTTHKFIEENFKF</sequence>
<feature type="binding site" evidence="6">
    <location>
        <position position="168"/>
    </location>
    <ligand>
        <name>a divalent metal cation</name>
        <dbReference type="ChEBI" id="CHEBI:60240"/>
        <label>2</label>
        <note>catalytic</note>
    </ligand>
</feature>
<dbReference type="GO" id="GO:0006508">
    <property type="term" value="P:proteolysis"/>
    <property type="evidence" value="ECO:0007669"/>
    <property type="project" value="UniProtKB-KW"/>
</dbReference>
<evidence type="ECO:0000256" key="2">
    <source>
        <dbReference type="ARBA" id="ARBA00022438"/>
    </source>
</evidence>
<feature type="binding site" evidence="6">
    <location>
        <position position="232"/>
    </location>
    <ligand>
        <name>a divalent metal cation</name>
        <dbReference type="ChEBI" id="CHEBI:60240"/>
        <label>1</label>
    </ligand>
</feature>
<dbReference type="PANTHER" id="PTHR43330:SF27">
    <property type="entry name" value="METHIONINE AMINOPEPTIDASE"/>
    <property type="match status" value="1"/>
</dbReference>
<dbReference type="STRING" id="1237149.C900_01057"/>
<organism evidence="9 10">
    <name type="scientific">Fulvivirga imtechensis AK7</name>
    <dbReference type="NCBI Taxonomy" id="1237149"/>
    <lineage>
        <taxon>Bacteria</taxon>
        <taxon>Pseudomonadati</taxon>
        <taxon>Bacteroidota</taxon>
        <taxon>Cytophagia</taxon>
        <taxon>Cytophagales</taxon>
        <taxon>Fulvivirgaceae</taxon>
        <taxon>Fulvivirga</taxon>
    </lineage>
</organism>
<dbReference type="OrthoDB" id="9802055at2"/>